<keyword evidence="6" id="KW-0342">GTP-binding</keyword>
<organism evidence="10 11">
    <name type="scientific">Candidatus Merdivivens pullistercoris</name>
    <dbReference type="NCBI Taxonomy" id="2840873"/>
    <lineage>
        <taxon>Bacteria</taxon>
        <taxon>Pseudomonadati</taxon>
        <taxon>Bacteroidota</taxon>
        <taxon>Bacteroidia</taxon>
        <taxon>Bacteroidales</taxon>
        <taxon>Muribaculaceae</taxon>
        <taxon>Muribaculaceae incertae sedis</taxon>
        <taxon>Candidatus Merdivivens</taxon>
    </lineage>
</organism>
<comment type="catalytic activity">
    <reaction evidence="7">
        <text>alpha-D-mannose 1-phosphate + GTP + H(+) = GDP-alpha-D-mannose + diphosphate</text>
        <dbReference type="Rhea" id="RHEA:15229"/>
        <dbReference type="ChEBI" id="CHEBI:15378"/>
        <dbReference type="ChEBI" id="CHEBI:33019"/>
        <dbReference type="ChEBI" id="CHEBI:37565"/>
        <dbReference type="ChEBI" id="CHEBI:57527"/>
        <dbReference type="ChEBI" id="CHEBI:58409"/>
        <dbReference type="EC" id="2.7.7.13"/>
    </reaction>
</comment>
<feature type="domain" description="Nucleotidyl transferase" evidence="8">
    <location>
        <begin position="7"/>
        <end position="289"/>
    </location>
</feature>
<gene>
    <name evidence="10" type="ORF">IAB93_08295</name>
</gene>
<feature type="domain" description="MannoseP isomerase/GMP-like beta-helix" evidence="9">
    <location>
        <begin position="305"/>
        <end position="354"/>
    </location>
</feature>
<dbReference type="CDD" id="cd02509">
    <property type="entry name" value="GDP-M1P_Guanylyltransferase"/>
    <property type="match status" value="1"/>
</dbReference>
<proteinExistence type="inferred from homology"/>
<dbReference type="PANTHER" id="PTHR46390:SF1">
    <property type="entry name" value="MANNOSE-1-PHOSPHATE GUANYLYLTRANSFERASE"/>
    <property type="match status" value="1"/>
</dbReference>
<name>A0A9D9I5C8_9BACT</name>
<evidence type="ECO:0000313" key="11">
    <source>
        <dbReference type="Proteomes" id="UP000823597"/>
    </source>
</evidence>
<reference evidence="10" key="2">
    <citation type="journal article" date="2021" name="PeerJ">
        <title>Extensive microbial diversity within the chicken gut microbiome revealed by metagenomics and culture.</title>
        <authorList>
            <person name="Gilroy R."/>
            <person name="Ravi A."/>
            <person name="Getino M."/>
            <person name="Pursley I."/>
            <person name="Horton D.L."/>
            <person name="Alikhan N.F."/>
            <person name="Baker D."/>
            <person name="Gharbi K."/>
            <person name="Hall N."/>
            <person name="Watson M."/>
            <person name="Adriaenssens E.M."/>
            <person name="Foster-Nyarko E."/>
            <person name="Jarju S."/>
            <person name="Secka A."/>
            <person name="Antonio M."/>
            <person name="Oren A."/>
            <person name="Chaudhuri R.R."/>
            <person name="La Ragione R."/>
            <person name="Hildebrand F."/>
            <person name="Pallen M.J."/>
        </authorList>
    </citation>
    <scope>NUCLEOTIDE SEQUENCE</scope>
    <source>
        <strain evidence="10">10037</strain>
    </source>
</reference>
<keyword evidence="3" id="KW-0808">Transferase</keyword>
<dbReference type="InterPro" id="IPR054566">
    <property type="entry name" value="ManC/GMP-like_b-helix"/>
</dbReference>
<dbReference type="SUPFAM" id="SSF53448">
    <property type="entry name" value="Nucleotide-diphospho-sugar transferases"/>
    <property type="match status" value="1"/>
</dbReference>
<dbReference type="SUPFAM" id="SSF159283">
    <property type="entry name" value="Guanosine diphospho-D-mannose pyrophosphorylase/mannose-6-phosphate isomerase linker domain"/>
    <property type="match status" value="1"/>
</dbReference>
<dbReference type="AlphaFoldDB" id="A0A9D9I5C8"/>
<dbReference type="GO" id="GO:0009298">
    <property type="term" value="P:GDP-mannose biosynthetic process"/>
    <property type="evidence" value="ECO:0007669"/>
    <property type="project" value="TreeGrafter"/>
</dbReference>
<dbReference type="InterPro" id="IPR029044">
    <property type="entry name" value="Nucleotide-diphossugar_trans"/>
</dbReference>
<evidence type="ECO:0000256" key="5">
    <source>
        <dbReference type="ARBA" id="ARBA00022741"/>
    </source>
</evidence>
<reference evidence="10" key="1">
    <citation type="submission" date="2020-10" db="EMBL/GenBank/DDBJ databases">
        <authorList>
            <person name="Gilroy R."/>
        </authorList>
    </citation>
    <scope>NUCLEOTIDE SEQUENCE</scope>
    <source>
        <strain evidence="10">10037</strain>
    </source>
</reference>
<dbReference type="EMBL" id="JADIME010000086">
    <property type="protein sequence ID" value="MBO8465975.1"/>
    <property type="molecule type" value="Genomic_DNA"/>
</dbReference>
<dbReference type="PANTHER" id="PTHR46390">
    <property type="entry name" value="MANNOSE-1-PHOSPHATE GUANYLYLTRANSFERASE"/>
    <property type="match status" value="1"/>
</dbReference>
<dbReference type="Pfam" id="PF00483">
    <property type="entry name" value="NTP_transferase"/>
    <property type="match status" value="1"/>
</dbReference>
<dbReference type="GO" id="GO:0005525">
    <property type="term" value="F:GTP binding"/>
    <property type="evidence" value="ECO:0007669"/>
    <property type="project" value="UniProtKB-KW"/>
</dbReference>
<dbReference type="InterPro" id="IPR005835">
    <property type="entry name" value="NTP_transferase_dom"/>
</dbReference>
<comment type="similarity">
    <text evidence="1">Belongs to the mannose-6-phosphate isomerase type 2 family.</text>
</comment>
<dbReference type="Pfam" id="PF22640">
    <property type="entry name" value="ManC_GMP_beta-helix"/>
    <property type="match status" value="1"/>
</dbReference>
<accession>A0A9D9I5C8</accession>
<evidence type="ECO:0000256" key="7">
    <source>
        <dbReference type="ARBA" id="ARBA00047343"/>
    </source>
</evidence>
<evidence type="ECO:0000313" key="10">
    <source>
        <dbReference type="EMBL" id="MBO8465975.1"/>
    </source>
</evidence>
<keyword evidence="5" id="KW-0547">Nucleotide-binding</keyword>
<evidence type="ECO:0000259" key="9">
    <source>
        <dbReference type="Pfam" id="PF22640"/>
    </source>
</evidence>
<evidence type="ECO:0000256" key="3">
    <source>
        <dbReference type="ARBA" id="ARBA00022679"/>
    </source>
</evidence>
<dbReference type="Gene3D" id="3.90.550.10">
    <property type="entry name" value="Spore Coat Polysaccharide Biosynthesis Protein SpsA, Chain A"/>
    <property type="match status" value="1"/>
</dbReference>
<evidence type="ECO:0000259" key="8">
    <source>
        <dbReference type="Pfam" id="PF00483"/>
    </source>
</evidence>
<sequence length="363" mass="41186">MRNRYCVIMAGGVGSRFWPVSRNSMPKQFLDITGSGKTFLRETFDRFAKILPAENIFVVTGRIYADIVNRQLPELKDENILLEPYGRNTAPCIAYALYKLLAKDPEATMAVAPSDHWIKDEDLFLKDIQAAFDHAEHNPSLVTLGIKPTRPETNYGYIQVSSSSQNKYKGGAMPVKTFTEKPDLEMAEIFVKSGEFYWNSGIFVWKLSTIREELEKYMPELAAQFDGWRDALWTDGEDDFIEKAYGDCPKISIDYAVMEKTDKAWLIPAEFGWSDLGTWESLYRCASDVDDRGNVSRVEDCLVSDTEGSLVLSTEKDKLVVIKGLKDFIVVNTDDVLMVCPRDEAAVKQVVTDLSMSDFNRYK</sequence>
<evidence type="ECO:0000256" key="2">
    <source>
        <dbReference type="ARBA" id="ARBA00012387"/>
    </source>
</evidence>
<dbReference type="InterPro" id="IPR051161">
    <property type="entry name" value="Mannose-6P_isomerase_type2"/>
</dbReference>
<dbReference type="GO" id="GO:0004475">
    <property type="term" value="F:mannose-1-phosphate guanylyltransferase (GTP) activity"/>
    <property type="evidence" value="ECO:0007669"/>
    <property type="project" value="UniProtKB-EC"/>
</dbReference>
<evidence type="ECO:0000256" key="4">
    <source>
        <dbReference type="ARBA" id="ARBA00022695"/>
    </source>
</evidence>
<dbReference type="Proteomes" id="UP000823597">
    <property type="component" value="Unassembled WGS sequence"/>
</dbReference>
<dbReference type="EC" id="2.7.7.13" evidence="2"/>
<dbReference type="FunFam" id="3.90.550.10:FF:000046">
    <property type="entry name" value="Mannose-1-phosphate guanylyltransferase (GDP)"/>
    <property type="match status" value="1"/>
</dbReference>
<evidence type="ECO:0000256" key="6">
    <source>
        <dbReference type="ARBA" id="ARBA00023134"/>
    </source>
</evidence>
<dbReference type="InterPro" id="IPR049577">
    <property type="entry name" value="GMPP_N"/>
</dbReference>
<comment type="caution">
    <text evidence="10">The sequence shown here is derived from an EMBL/GenBank/DDBJ whole genome shotgun (WGS) entry which is preliminary data.</text>
</comment>
<evidence type="ECO:0000256" key="1">
    <source>
        <dbReference type="ARBA" id="ARBA00006115"/>
    </source>
</evidence>
<keyword evidence="4 10" id="KW-0548">Nucleotidyltransferase</keyword>
<protein>
    <recommendedName>
        <fullName evidence="2">mannose-1-phosphate guanylyltransferase</fullName>
        <ecNumber evidence="2">2.7.7.13</ecNumber>
    </recommendedName>
</protein>